<protein>
    <submittedName>
        <fullName evidence="1">Uncharacterized protein</fullName>
    </submittedName>
</protein>
<accession>A0A645E9X0</accession>
<gene>
    <name evidence="1" type="ORF">SDC9_145602</name>
</gene>
<name>A0A645E9X0_9ZZZZ</name>
<proteinExistence type="predicted"/>
<evidence type="ECO:0000313" key="1">
    <source>
        <dbReference type="EMBL" id="MPM98416.1"/>
    </source>
</evidence>
<comment type="caution">
    <text evidence="1">The sequence shown here is derived from an EMBL/GenBank/DDBJ whole genome shotgun (WGS) entry which is preliminary data.</text>
</comment>
<dbReference type="AlphaFoldDB" id="A0A645E9X0"/>
<reference evidence="1" key="1">
    <citation type="submission" date="2019-08" db="EMBL/GenBank/DDBJ databases">
        <authorList>
            <person name="Kucharzyk K."/>
            <person name="Murdoch R.W."/>
            <person name="Higgins S."/>
            <person name="Loffler F."/>
        </authorList>
    </citation>
    <scope>NUCLEOTIDE SEQUENCE</scope>
</reference>
<sequence>MLGDEGGYNEIITQIIAETYPRQVAAQFVPGYKEMFGKKLKVKFRDAADARTVASAA</sequence>
<organism evidence="1">
    <name type="scientific">bioreactor metagenome</name>
    <dbReference type="NCBI Taxonomy" id="1076179"/>
    <lineage>
        <taxon>unclassified sequences</taxon>
        <taxon>metagenomes</taxon>
        <taxon>ecological metagenomes</taxon>
    </lineage>
</organism>
<dbReference type="EMBL" id="VSSQ01044586">
    <property type="protein sequence ID" value="MPM98416.1"/>
    <property type="molecule type" value="Genomic_DNA"/>
</dbReference>